<feature type="non-terminal residue" evidence="1">
    <location>
        <position position="1"/>
    </location>
</feature>
<gene>
    <name evidence="1" type="ORF">SDJN03_08066</name>
</gene>
<evidence type="ECO:0000313" key="1">
    <source>
        <dbReference type="EMBL" id="KAG6598288.1"/>
    </source>
</evidence>
<keyword evidence="2" id="KW-1185">Reference proteome</keyword>
<dbReference type="AlphaFoldDB" id="A0AAV6NJ15"/>
<dbReference type="Proteomes" id="UP000685013">
    <property type="component" value="Chromosome 5"/>
</dbReference>
<dbReference type="EMBL" id="JAGKQH010000005">
    <property type="protein sequence ID" value="KAG6598288.1"/>
    <property type="molecule type" value="Genomic_DNA"/>
</dbReference>
<sequence>MTWRNRSGGWRSTPWAELTGFVKTHNNKPDIFHVIVMLLKRHVAKLWSLLLLSPFPHGFGKLTRREMTWTSKRIPPHQSVAVVESISENGVRGRCRRVRGLSATPLIIDD</sequence>
<protein>
    <submittedName>
        <fullName evidence="1">Uncharacterized protein</fullName>
    </submittedName>
</protein>
<organism evidence="1 2">
    <name type="scientific">Cucurbita argyrosperma subsp. sororia</name>
    <dbReference type="NCBI Taxonomy" id="37648"/>
    <lineage>
        <taxon>Eukaryota</taxon>
        <taxon>Viridiplantae</taxon>
        <taxon>Streptophyta</taxon>
        <taxon>Embryophyta</taxon>
        <taxon>Tracheophyta</taxon>
        <taxon>Spermatophyta</taxon>
        <taxon>Magnoliopsida</taxon>
        <taxon>eudicotyledons</taxon>
        <taxon>Gunneridae</taxon>
        <taxon>Pentapetalae</taxon>
        <taxon>rosids</taxon>
        <taxon>fabids</taxon>
        <taxon>Cucurbitales</taxon>
        <taxon>Cucurbitaceae</taxon>
        <taxon>Cucurbiteae</taxon>
        <taxon>Cucurbita</taxon>
    </lineage>
</organism>
<proteinExistence type="predicted"/>
<comment type="caution">
    <text evidence="1">The sequence shown here is derived from an EMBL/GenBank/DDBJ whole genome shotgun (WGS) entry which is preliminary data.</text>
</comment>
<accession>A0AAV6NJ15</accession>
<evidence type="ECO:0000313" key="2">
    <source>
        <dbReference type="Proteomes" id="UP000685013"/>
    </source>
</evidence>
<reference evidence="1 2" key="1">
    <citation type="journal article" date="2021" name="Hortic Res">
        <title>The domestication of Cucurbita argyrosperma as revealed by the genome of its wild relative.</title>
        <authorList>
            <person name="Barrera-Redondo J."/>
            <person name="Sanchez-de la Vega G."/>
            <person name="Aguirre-Liguori J.A."/>
            <person name="Castellanos-Morales G."/>
            <person name="Gutierrez-Guerrero Y.T."/>
            <person name="Aguirre-Dugua X."/>
            <person name="Aguirre-Planter E."/>
            <person name="Tenaillon M.I."/>
            <person name="Lira-Saade R."/>
            <person name="Eguiarte L.E."/>
        </authorList>
    </citation>
    <scope>NUCLEOTIDE SEQUENCE [LARGE SCALE GENOMIC DNA]</scope>
    <source>
        <strain evidence="1">JBR-2021</strain>
    </source>
</reference>
<name>A0AAV6NJ15_9ROSI</name>